<evidence type="ECO:0000313" key="2">
    <source>
        <dbReference type="Proteomes" id="UP000632766"/>
    </source>
</evidence>
<proteinExistence type="predicted"/>
<dbReference type="Proteomes" id="UP000632766">
    <property type="component" value="Unassembled WGS sequence"/>
</dbReference>
<evidence type="ECO:0000313" key="1">
    <source>
        <dbReference type="EMBL" id="MBH8561609.1"/>
    </source>
</evidence>
<accession>A0A8J7HSG4</accession>
<dbReference type="EMBL" id="JAECZC010000007">
    <property type="protein sequence ID" value="MBH8561609.1"/>
    <property type="molecule type" value="Genomic_DNA"/>
</dbReference>
<keyword evidence="2" id="KW-1185">Reference proteome</keyword>
<dbReference type="RefSeq" id="WP_198123843.1">
    <property type="nucleotide sequence ID" value="NZ_JAECZC010000007.1"/>
</dbReference>
<organism evidence="1 2">
    <name type="scientific">Amazonocrinis nigriterrae CENA67</name>
    <dbReference type="NCBI Taxonomy" id="2794033"/>
    <lineage>
        <taxon>Bacteria</taxon>
        <taxon>Bacillati</taxon>
        <taxon>Cyanobacteriota</taxon>
        <taxon>Cyanophyceae</taxon>
        <taxon>Nostocales</taxon>
        <taxon>Nostocaceae</taxon>
        <taxon>Amazonocrinis</taxon>
        <taxon>Amazonocrinis nigriterrae</taxon>
    </lineage>
</organism>
<comment type="caution">
    <text evidence="1">The sequence shown here is derived from an EMBL/GenBank/DDBJ whole genome shotgun (WGS) entry which is preliminary data.</text>
</comment>
<dbReference type="AlphaFoldDB" id="A0A8J7HSG4"/>
<reference evidence="1 2" key="1">
    <citation type="journal article" date="2021" name="Int. J. Syst. Evol. Microbiol.">
        <title>Amazonocrinis nigriterrae gen. nov., sp. nov., Atlanticothrix silvestris gen. nov., sp. nov. and Dendronalium phyllosphericum gen. nov., sp. nov., nostocacean cyanobacteria from Brazilian environments.</title>
        <authorList>
            <person name="Alvarenga D.O."/>
            <person name="Andreote A.P.D."/>
            <person name="Branco L.H.Z."/>
            <person name="Delbaje E."/>
            <person name="Cruz R.B."/>
            <person name="Varani A.M."/>
            <person name="Fiore M.F."/>
        </authorList>
    </citation>
    <scope>NUCLEOTIDE SEQUENCE [LARGE SCALE GENOMIC DNA]</scope>
    <source>
        <strain evidence="1 2">CENA67</strain>
    </source>
</reference>
<name>A0A8J7HSG4_9NOST</name>
<protein>
    <submittedName>
        <fullName evidence="1">Sigma-70 family RNA polymerase sigma factor</fullName>
    </submittedName>
</protein>
<sequence length="227" mass="26061">MCNLLTADNLVKEQPDEQLKCLVAQACRHLPGSQERQKLLTQIIRLSSSKLWKESTPYYQDALQQTWLYFCRNVCEGLTGQTYDPAYGSVITWLNAYLKRRLQDSHMNQYREQATKVPLKIRQSGSGGNSEIIDPVDNLPATPQAPPILEELEVWVKTDSDGELRSIHVKGRPEINCQVLILKRLPPEVSWKELSEEFGLSIPTLSSFYQRQCLPRLRKFAKSEGWL</sequence>
<gene>
    <name evidence="1" type="ORF">I8748_05355</name>
</gene>